<organism evidence="2">
    <name type="scientific">bioreactor metagenome</name>
    <dbReference type="NCBI Taxonomy" id="1076179"/>
    <lineage>
        <taxon>unclassified sequences</taxon>
        <taxon>metagenomes</taxon>
        <taxon>ecological metagenomes</taxon>
    </lineage>
</organism>
<feature type="domain" description="Ketopantoate reductase C-terminal" evidence="1">
    <location>
        <begin position="2"/>
        <end position="134"/>
    </location>
</feature>
<name>A0A645IMP6_9ZZZZ</name>
<reference evidence="2" key="1">
    <citation type="submission" date="2019-08" db="EMBL/GenBank/DDBJ databases">
        <authorList>
            <person name="Kucharzyk K."/>
            <person name="Murdoch R.W."/>
            <person name="Higgins S."/>
            <person name="Loffler F."/>
        </authorList>
    </citation>
    <scope>NUCLEOTIDE SEQUENCE</scope>
</reference>
<evidence type="ECO:0000313" key="2">
    <source>
        <dbReference type="EMBL" id="MPN52336.1"/>
    </source>
</evidence>
<proteinExistence type="predicted"/>
<dbReference type="AlphaFoldDB" id="A0A645IMP6"/>
<comment type="caution">
    <text evidence="2">The sequence shown here is derived from an EMBL/GenBank/DDBJ whole genome shotgun (WGS) entry which is preliminary data.</text>
</comment>
<dbReference type="InterPro" id="IPR013752">
    <property type="entry name" value="KPA_reductase"/>
</dbReference>
<accession>A0A645IMP6</accession>
<protein>
    <recommendedName>
        <fullName evidence="1">Ketopantoate reductase C-terminal domain-containing protein</fullName>
    </recommendedName>
</protein>
<sequence length="160" mass="17644">MLSNLLGNATSAILNWTPAHIFSDPRVYAIEVAQVRETLAVMKAQGIHLVNLPGTPIALLIELMDRFPAFISRPIAAKGMGKGRGQKMPSFHIDLYLGQKRSEVTFLNGAVVRLGQKFGIATPVNSVLTSTLEKLASGEYKKEDFNDQPEKLIRLIEEQL</sequence>
<evidence type="ECO:0000259" key="1">
    <source>
        <dbReference type="Pfam" id="PF08546"/>
    </source>
</evidence>
<dbReference type="SUPFAM" id="SSF48179">
    <property type="entry name" value="6-phosphogluconate dehydrogenase C-terminal domain-like"/>
    <property type="match status" value="1"/>
</dbReference>
<dbReference type="EMBL" id="VSSQ01118344">
    <property type="protein sequence ID" value="MPN52336.1"/>
    <property type="molecule type" value="Genomic_DNA"/>
</dbReference>
<dbReference type="InterPro" id="IPR008927">
    <property type="entry name" value="6-PGluconate_DH-like_C_sf"/>
</dbReference>
<gene>
    <name evidence="2" type="ORF">SDC9_199992</name>
</gene>
<dbReference type="InterPro" id="IPR013328">
    <property type="entry name" value="6PGD_dom2"/>
</dbReference>
<dbReference type="Pfam" id="PF08546">
    <property type="entry name" value="ApbA_C"/>
    <property type="match status" value="1"/>
</dbReference>
<dbReference type="Gene3D" id="1.10.1040.10">
    <property type="entry name" value="N-(1-d-carboxylethyl)-l-norvaline Dehydrogenase, domain 2"/>
    <property type="match status" value="1"/>
</dbReference>